<evidence type="ECO:0000259" key="4">
    <source>
        <dbReference type="PROSITE" id="PS50126"/>
    </source>
</evidence>
<proteinExistence type="inferred from homology"/>
<name>A0A4D6X0X3_9FLOR</name>
<dbReference type="GO" id="GO:0003735">
    <property type="term" value="F:structural constituent of ribosome"/>
    <property type="evidence" value="ECO:0007669"/>
    <property type="project" value="TreeGrafter"/>
</dbReference>
<evidence type="ECO:0000256" key="2">
    <source>
        <dbReference type="ARBA" id="ARBA00022980"/>
    </source>
</evidence>
<keyword evidence="2 5" id="KW-0689">Ribosomal protein</keyword>
<dbReference type="Pfam" id="PF00575">
    <property type="entry name" value="S1"/>
    <property type="match status" value="2"/>
</dbReference>
<dbReference type="PANTHER" id="PTHR10724">
    <property type="entry name" value="30S RIBOSOMAL PROTEIN S1"/>
    <property type="match status" value="1"/>
</dbReference>
<dbReference type="GO" id="GO:1990904">
    <property type="term" value="C:ribonucleoprotein complex"/>
    <property type="evidence" value="ECO:0007669"/>
    <property type="project" value="UniProtKB-KW"/>
</dbReference>
<dbReference type="GO" id="GO:0006412">
    <property type="term" value="P:translation"/>
    <property type="evidence" value="ECO:0007669"/>
    <property type="project" value="TreeGrafter"/>
</dbReference>
<dbReference type="Gene3D" id="2.40.50.140">
    <property type="entry name" value="Nucleic acid-binding proteins"/>
    <property type="match status" value="2"/>
</dbReference>
<feature type="domain" description="S1 motif" evidence="4">
    <location>
        <begin position="195"/>
        <end position="263"/>
    </location>
</feature>
<dbReference type="InterPro" id="IPR003029">
    <property type="entry name" value="S1_domain"/>
</dbReference>
<sequence length="269" mass="31491">MKYKDKIKKKHFKYILKEYQYKLNTGDIVAGLIKYKEFQGFLVDIGNNISGYLPEEEIQLHMINCINSKMLYIYTTREFFLVTYNIYYKKSVVSIRRLEYIRAWKRIQQLNLEDIVFKLKIQNINKGGIITHLEGIQAFIPNSHQYIINKKKSNISINKDDIKCKLLIANENNNEIILSQKSALLQISKHKFRIGELIYGIIVNIQTYGTFIDIYGILGLLHISEISPSYIKNIYTIFHIGKIIKVKIIHVNIKQGRLSVSIKNLKNTN</sequence>
<feature type="domain" description="S1 motif" evidence="4">
    <location>
        <begin position="26"/>
        <end position="96"/>
    </location>
</feature>
<dbReference type="GO" id="GO:0005840">
    <property type="term" value="C:ribosome"/>
    <property type="evidence" value="ECO:0007669"/>
    <property type="project" value="UniProtKB-KW"/>
</dbReference>
<comment type="similarity">
    <text evidence="1">Belongs to the bacterial ribosomal protein bS1 family.</text>
</comment>
<keyword evidence="3" id="KW-0687">Ribonucleoprotein</keyword>
<evidence type="ECO:0000256" key="3">
    <source>
        <dbReference type="ARBA" id="ARBA00023274"/>
    </source>
</evidence>
<evidence type="ECO:0000313" key="5">
    <source>
        <dbReference type="EMBL" id="QCI08701.1"/>
    </source>
</evidence>
<dbReference type="PANTHER" id="PTHR10724:SF7">
    <property type="entry name" value="SMALL RIBOSOMAL SUBUNIT PROTEIN BS1C"/>
    <property type="match status" value="1"/>
</dbReference>
<dbReference type="GO" id="GO:0003729">
    <property type="term" value="F:mRNA binding"/>
    <property type="evidence" value="ECO:0007669"/>
    <property type="project" value="TreeGrafter"/>
</dbReference>
<reference evidence="5" key="2">
    <citation type="submission" date="2019-04" db="EMBL/GenBank/DDBJ databases">
        <authorList>
            <person name="Pasella M."/>
        </authorList>
    </citation>
    <scope>NUCLEOTIDE SEQUENCE</scope>
    <source>
        <strain evidence="5">PD2995</strain>
    </source>
</reference>
<protein>
    <submittedName>
        <fullName evidence="5">Ribosomal protein S1</fullName>
    </submittedName>
</protein>
<dbReference type="InterPro" id="IPR012340">
    <property type="entry name" value="NA-bd_OB-fold"/>
</dbReference>
<geneLocation type="plastid" evidence="5"/>
<reference evidence="5" key="1">
    <citation type="journal article" date="2019" name="Mol. Phylogenet. Evol.">
        <title>Morphological evolution and classification of the red algal order Ceramiales inferred using plastid phylogenomics.</title>
        <authorList>
            <person name="Diaz-Tapia P."/>
            <person name="Pasella M.M."/>
            <person name="Verbruggen H."/>
            <person name="Maggs C.A."/>
        </authorList>
    </citation>
    <scope>NUCLEOTIDE SEQUENCE</scope>
    <source>
        <strain evidence="5">PD2995</strain>
    </source>
</reference>
<dbReference type="AlphaFoldDB" id="A0A4D6X0X3"/>
<keyword evidence="5" id="KW-0934">Plastid</keyword>
<evidence type="ECO:0000256" key="1">
    <source>
        <dbReference type="ARBA" id="ARBA00006767"/>
    </source>
</evidence>
<dbReference type="PROSITE" id="PS50126">
    <property type="entry name" value="S1"/>
    <property type="match status" value="2"/>
</dbReference>
<dbReference type="InterPro" id="IPR050437">
    <property type="entry name" value="Ribos_protein_bS1-like"/>
</dbReference>
<gene>
    <name evidence="5" type="primary">rps1</name>
</gene>
<accession>A0A4D6X0X3</accession>
<dbReference type="SMART" id="SM00316">
    <property type="entry name" value="S1"/>
    <property type="match status" value="3"/>
</dbReference>
<dbReference type="EMBL" id="MK814736">
    <property type="protein sequence ID" value="QCI08701.1"/>
    <property type="molecule type" value="Genomic_DNA"/>
</dbReference>
<organism evidence="5">
    <name type="scientific">Sphondylothamnion multifidum</name>
    <dbReference type="NCBI Taxonomy" id="193186"/>
    <lineage>
        <taxon>Eukaryota</taxon>
        <taxon>Rhodophyta</taxon>
        <taxon>Florideophyceae</taxon>
        <taxon>Rhodymeniophycidae</taxon>
        <taxon>Ceramiales</taxon>
        <taxon>Ceramiaceae</taxon>
        <taxon>Sphondylothamnion</taxon>
    </lineage>
</organism>
<dbReference type="SUPFAM" id="SSF50249">
    <property type="entry name" value="Nucleic acid-binding proteins"/>
    <property type="match status" value="2"/>
</dbReference>